<keyword evidence="2" id="KW-0489">Methyltransferase</keyword>
<dbReference type="Proteomes" id="UP000199205">
    <property type="component" value="Unassembled WGS sequence"/>
</dbReference>
<reference evidence="2 3" key="1">
    <citation type="submission" date="2016-08" db="EMBL/GenBank/DDBJ databases">
        <authorList>
            <person name="Seilhamer J.J."/>
        </authorList>
    </citation>
    <scope>NUCLEOTIDE SEQUENCE [LARGE SCALE GENOMIC DNA]</scope>
    <source>
        <strain evidence="2 3">P1-7</strain>
    </source>
</reference>
<dbReference type="InterPro" id="IPR029068">
    <property type="entry name" value="Glyas_Bleomycin-R_OHBP_Dase"/>
</dbReference>
<keyword evidence="2" id="KW-0830">Ubiquinone</keyword>
<dbReference type="Gene3D" id="3.10.180.10">
    <property type="entry name" value="2,3-Dihydroxybiphenyl 1,2-Dioxygenase, domain 1"/>
    <property type="match status" value="1"/>
</dbReference>
<evidence type="ECO:0000313" key="2">
    <source>
        <dbReference type="EMBL" id="SCB33029.1"/>
    </source>
</evidence>
<feature type="domain" description="PhnB-like" evidence="1">
    <location>
        <begin position="2"/>
        <end position="81"/>
    </location>
</feature>
<gene>
    <name evidence="2" type="ORF">GA0061101_107171</name>
</gene>
<dbReference type="EMBL" id="FMAF01000007">
    <property type="protein sequence ID" value="SCB33029.1"/>
    <property type="molecule type" value="Genomic_DNA"/>
</dbReference>
<dbReference type="RefSeq" id="WP_244655292.1">
    <property type="nucleotide sequence ID" value="NZ_FMAF01000007.1"/>
</dbReference>
<dbReference type="InterPro" id="IPR028973">
    <property type="entry name" value="PhnB-like"/>
</dbReference>
<dbReference type="GO" id="GO:0008168">
    <property type="term" value="F:methyltransferase activity"/>
    <property type="evidence" value="ECO:0007669"/>
    <property type="project" value="UniProtKB-KW"/>
</dbReference>
<dbReference type="Pfam" id="PF06983">
    <property type="entry name" value="3-dmu-9_3-mt"/>
    <property type="match status" value="1"/>
</dbReference>
<sequence length="82" mass="8736">MEAAIAFYTSLIPGSSIGWVSNILDSDPNGPAGSVKFAGFTLGDRAYMGFEAGPFDCFDHNSQITVECEAQAEADRLRDALT</sequence>
<protein>
    <submittedName>
        <fullName evidence="2">3-demethylubiquinone-9 3-methyltransferase</fullName>
    </submittedName>
</protein>
<dbReference type="AlphaFoldDB" id="A0A1C3VZA1"/>
<accession>A0A1C3VZA1</accession>
<name>A0A1C3VZA1_9HYPH</name>
<dbReference type="GO" id="GO:0032259">
    <property type="term" value="P:methylation"/>
    <property type="evidence" value="ECO:0007669"/>
    <property type="project" value="UniProtKB-KW"/>
</dbReference>
<proteinExistence type="predicted"/>
<keyword evidence="2" id="KW-0808">Transferase</keyword>
<organism evidence="2 3">
    <name type="scientific">Rhizobium lusitanum</name>
    <dbReference type="NCBI Taxonomy" id="293958"/>
    <lineage>
        <taxon>Bacteria</taxon>
        <taxon>Pseudomonadati</taxon>
        <taxon>Pseudomonadota</taxon>
        <taxon>Alphaproteobacteria</taxon>
        <taxon>Hyphomicrobiales</taxon>
        <taxon>Rhizobiaceae</taxon>
        <taxon>Rhizobium/Agrobacterium group</taxon>
        <taxon>Rhizobium</taxon>
    </lineage>
</organism>
<evidence type="ECO:0000259" key="1">
    <source>
        <dbReference type="Pfam" id="PF06983"/>
    </source>
</evidence>
<evidence type="ECO:0000313" key="3">
    <source>
        <dbReference type="Proteomes" id="UP000199205"/>
    </source>
</evidence>
<dbReference type="SUPFAM" id="SSF54593">
    <property type="entry name" value="Glyoxalase/Bleomycin resistance protein/Dihydroxybiphenyl dioxygenase"/>
    <property type="match status" value="1"/>
</dbReference>